<dbReference type="GO" id="GO:0032259">
    <property type="term" value="P:methylation"/>
    <property type="evidence" value="ECO:0007669"/>
    <property type="project" value="UniProtKB-KW"/>
</dbReference>
<dbReference type="InterPro" id="IPR050882">
    <property type="entry name" value="Prepilin_peptidase/N-MTase"/>
</dbReference>
<sequence>MLTAFAFAGLGLVLGVGYRKQLLAGRWRRDDDPRALPSFGWVLLVTPVVMGWIGHHVSMLSWWAVPAYVVLAALGVLLAAIDSDVHRLPDKLTLWPLPVLSGLLVIASAGLDDWSRVLRAGACGVAVALGFLVLALAAPSGLGLGDVKLALLLSFTLGWLGVTAVATWLFFGFLAGGLWALALLVTRRATRKTYIAFGPPLLLGALPAILGVVTL</sequence>
<keyword evidence="4" id="KW-0808">Transferase</keyword>
<comment type="similarity">
    <text evidence="1">Belongs to the peptidase A24 family.</text>
</comment>
<gene>
    <name evidence="4" type="ORF">FB459_3366</name>
</gene>
<dbReference type="EMBL" id="VFMO01000001">
    <property type="protein sequence ID" value="TQJ15796.1"/>
    <property type="molecule type" value="Genomic_DNA"/>
</dbReference>
<dbReference type="AlphaFoldDB" id="A0A542EKR6"/>
<accession>A0A542EKR6</accession>
<dbReference type="InterPro" id="IPR000045">
    <property type="entry name" value="Prepilin_IV_endopep_pep"/>
</dbReference>
<keyword evidence="2" id="KW-0472">Membrane</keyword>
<dbReference type="RefSeq" id="WP_129624583.1">
    <property type="nucleotide sequence ID" value="NZ_BAABCI010000023.1"/>
</dbReference>
<feature type="transmembrane region" description="Helical" evidence="2">
    <location>
        <begin position="158"/>
        <end position="182"/>
    </location>
</feature>
<dbReference type="GO" id="GO:0004190">
    <property type="term" value="F:aspartic-type endopeptidase activity"/>
    <property type="evidence" value="ECO:0007669"/>
    <property type="project" value="InterPro"/>
</dbReference>
<feature type="transmembrane region" description="Helical" evidence="2">
    <location>
        <begin position="118"/>
        <end position="138"/>
    </location>
</feature>
<keyword evidence="2" id="KW-0812">Transmembrane</keyword>
<keyword evidence="4" id="KW-0489">Methyltransferase</keyword>
<name>A0A542EKR6_9MICO</name>
<evidence type="ECO:0000259" key="3">
    <source>
        <dbReference type="Pfam" id="PF01478"/>
    </source>
</evidence>
<dbReference type="GO" id="GO:0005886">
    <property type="term" value="C:plasma membrane"/>
    <property type="evidence" value="ECO:0007669"/>
    <property type="project" value="TreeGrafter"/>
</dbReference>
<evidence type="ECO:0000313" key="4">
    <source>
        <dbReference type="EMBL" id="TQJ15796.1"/>
    </source>
</evidence>
<protein>
    <submittedName>
        <fullName evidence="4">Leader peptidase (Prepilin peptidase)/N-methyltransferase</fullName>
    </submittedName>
</protein>
<evidence type="ECO:0000256" key="1">
    <source>
        <dbReference type="ARBA" id="ARBA00005801"/>
    </source>
</evidence>
<keyword evidence="2" id="KW-1133">Transmembrane helix</keyword>
<evidence type="ECO:0000313" key="5">
    <source>
        <dbReference type="Proteomes" id="UP000320806"/>
    </source>
</evidence>
<dbReference type="GO" id="GO:0008168">
    <property type="term" value="F:methyltransferase activity"/>
    <property type="evidence" value="ECO:0007669"/>
    <property type="project" value="UniProtKB-KW"/>
</dbReference>
<dbReference type="Gene3D" id="1.20.120.1220">
    <property type="match status" value="1"/>
</dbReference>
<feature type="transmembrane region" description="Helical" evidence="2">
    <location>
        <begin position="60"/>
        <end position="81"/>
    </location>
</feature>
<evidence type="ECO:0000256" key="2">
    <source>
        <dbReference type="SAM" id="Phobius"/>
    </source>
</evidence>
<feature type="transmembrane region" description="Helical" evidence="2">
    <location>
        <begin position="194"/>
        <end position="213"/>
    </location>
</feature>
<keyword evidence="5" id="KW-1185">Reference proteome</keyword>
<comment type="caution">
    <text evidence="4">The sequence shown here is derived from an EMBL/GenBank/DDBJ whole genome shotgun (WGS) entry which is preliminary data.</text>
</comment>
<reference evidence="4 5" key="1">
    <citation type="submission" date="2019-06" db="EMBL/GenBank/DDBJ databases">
        <title>Sequencing the genomes of 1000 actinobacteria strains.</title>
        <authorList>
            <person name="Klenk H.-P."/>
        </authorList>
    </citation>
    <scope>NUCLEOTIDE SEQUENCE [LARGE SCALE GENOMIC DNA]</scope>
    <source>
        <strain evidence="4 5">DSM 19828</strain>
    </source>
</reference>
<organism evidence="4 5">
    <name type="scientific">Yimella lutea</name>
    <dbReference type="NCBI Taxonomy" id="587872"/>
    <lineage>
        <taxon>Bacteria</taxon>
        <taxon>Bacillati</taxon>
        <taxon>Actinomycetota</taxon>
        <taxon>Actinomycetes</taxon>
        <taxon>Micrococcales</taxon>
        <taxon>Dermacoccaceae</taxon>
        <taxon>Yimella</taxon>
    </lineage>
</organism>
<feature type="domain" description="Prepilin type IV endopeptidase peptidase" evidence="3">
    <location>
        <begin position="70"/>
        <end position="181"/>
    </location>
</feature>
<dbReference type="GO" id="GO:0006465">
    <property type="term" value="P:signal peptide processing"/>
    <property type="evidence" value="ECO:0007669"/>
    <property type="project" value="TreeGrafter"/>
</dbReference>
<proteinExistence type="inferred from homology"/>
<dbReference type="PANTHER" id="PTHR30487">
    <property type="entry name" value="TYPE 4 PREPILIN-LIKE PROTEINS LEADER PEPTIDE-PROCESSING ENZYME"/>
    <property type="match status" value="1"/>
</dbReference>
<dbReference type="Proteomes" id="UP000320806">
    <property type="component" value="Unassembled WGS sequence"/>
</dbReference>
<feature type="transmembrane region" description="Helical" evidence="2">
    <location>
        <begin position="35"/>
        <end position="53"/>
    </location>
</feature>
<dbReference type="PANTHER" id="PTHR30487:SF0">
    <property type="entry name" value="PREPILIN LEADER PEPTIDASE_N-METHYLTRANSFERASE-RELATED"/>
    <property type="match status" value="1"/>
</dbReference>
<dbReference type="Pfam" id="PF01478">
    <property type="entry name" value="Peptidase_A24"/>
    <property type="match status" value="1"/>
</dbReference>